<gene>
    <name evidence="2" type="primary">LOC120253776</name>
</gene>
<reference evidence="2" key="1">
    <citation type="submission" date="2025-08" db="UniProtKB">
        <authorList>
            <consortium name="RefSeq"/>
        </authorList>
    </citation>
    <scope>IDENTIFICATION</scope>
</reference>
<proteinExistence type="predicted"/>
<dbReference type="Proteomes" id="UP001515500">
    <property type="component" value="Unplaced"/>
</dbReference>
<dbReference type="RefSeq" id="XP_039117949.1">
    <property type="nucleotide sequence ID" value="XM_039262015.1"/>
</dbReference>
<dbReference type="Gene3D" id="3.30.420.10">
    <property type="entry name" value="Ribonuclease H-like superfamily/Ribonuclease H"/>
    <property type="match status" value="1"/>
</dbReference>
<dbReference type="GO" id="GO:0003676">
    <property type="term" value="F:nucleic acid binding"/>
    <property type="evidence" value="ECO:0007669"/>
    <property type="project" value="InterPro"/>
</dbReference>
<evidence type="ECO:0000313" key="2">
    <source>
        <dbReference type="RefSeq" id="XP_039117949.1"/>
    </source>
</evidence>
<evidence type="ECO:0000313" key="1">
    <source>
        <dbReference type="Proteomes" id="UP001515500"/>
    </source>
</evidence>
<sequence length="108" mass="13260">MELNQIFEKTVSHHKKDLADQLDDALWAYRMAYKIAIWVTHYRLVFGKACCLPVELEHRAYWAIKQLNFDPHLTYHKRKFQLNKFDEWRAMTFENSVHYKEKVKEYHD</sequence>
<keyword evidence="1" id="KW-1185">Reference proteome</keyword>
<dbReference type="GeneID" id="120253776"/>
<organism evidence="1 2">
    <name type="scientific">Dioscorea cayennensis subsp. rotundata</name>
    <name type="common">White Guinea yam</name>
    <name type="synonym">Dioscorea rotundata</name>
    <dbReference type="NCBI Taxonomy" id="55577"/>
    <lineage>
        <taxon>Eukaryota</taxon>
        <taxon>Viridiplantae</taxon>
        <taxon>Streptophyta</taxon>
        <taxon>Embryophyta</taxon>
        <taxon>Tracheophyta</taxon>
        <taxon>Spermatophyta</taxon>
        <taxon>Magnoliopsida</taxon>
        <taxon>Liliopsida</taxon>
        <taxon>Dioscoreales</taxon>
        <taxon>Dioscoreaceae</taxon>
        <taxon>Dioscorea</taxon>
    </lineage>
</organism>
<protein>
    <submittedName>
        <fullName evidence="2">Uncharacterized protein LOC120253776</fullName>
    </submittedName>
</protein>
<accession>A0AB40AT81</accession>
<dbReference type="InterPro" id="IPR036397">
    <property type="entry name" value="RNaseH_sf"/>
</dbReference>
<name>A0AB40AT81_DIOCR</name>
<dbReference type="AlphaFoldDB" id="A0AB40AT81"/>